<comment type="catalytic activity">
    <reaction evidence="2">
        <text>adenosylcob(III)inamide phosphate + GTP + H(+) = adenosylcob(III)inamide-GDP + diphosphate</text>
        <dbReference type="Rhea" id="RHEA:22712"/>
        <dbReference type="ChEBI" id="CHEBI:15378"/>
        <dbReference type="ChEBI" id="CHEBI:33019"/>
        <dbReference type="ChEBI" id="CHEBI:37565"/>
        <dbReference type="ChEBI" id="CHEBI:58502"/>
        <dbReference type="ChEBI" id="CHEBI:60487"/>
        <dbReference type="EC" id="2.7.7.62"/>
    </reaction>
</comment>
<dbReference type="AlphaFoldDB" id="A0A5D4UBF4"/>
<evidence type="ECO:0000256" key="11">
    <source>
        <dbReference type="ARBA" id="ARBA00022679"/>
    </source>
</evidence>
<evidence type="ECO:0000256" key="16">
    <source>
        <dbReference type="ARBA" id="ARBA00029570"/>
    </source>
</evidence>
<sequence>MYFVTGGSFNGKSIWVKTHFNLKETDATWIPLFSGERIHLDDINFSNSVIVIEGLEYGIRSTILNNDSEVRKSFTILMQTLKQWEEEDPDRRVIWIGSEVGKGIVPMEKLSREWRDMTGWVYQDLAKMSKQVWLVWYGLATSLKG</sequence>
<dbReference type="EC" id="2.7.7.62" evidence="9"/>
<proteinExistence type="inferred from homology"/>
<dbReference type="InterPro" id="IPR003203">
    <property type="entry name" value="CobU/CobP"/>
</dbReference>
<evidence type="ECO:0000313" key="18">
    <source>
        <dbReference type="EMBL" id="TYS84418.1"/>
    </source>
</evidence>
<evidence type="ECO:0000313" key="19">
    <source>
        <dbReference type="Proteomes" id="UP000324269"/>
    </source>
</evidence>
<keyword evidence="11" id="KW-0808">Transferase</keyword>
<dbReference type="OrthoDB" id="1766664at2"/>
<dbReference type="RefSeq" id="WP_148968855.1">
    <property type="nucleotide sequence ID" value="NZ_JBNIKW010000003.1"/>
</dbReference>
<keyword evidence="14" id="KW-0067">ATP-binding</keyword>
<evidence type="ECO:0000256" key="3">
    <source>
        <dbReference type="ARBA" id="ARBA00001522"/>
    </source>
</evidence>
<evidence type="ECO:0000256" key="1">
    <source>
        <dbReference type="ARBA" id="ARBA00000312"/>
    </source>
</evidence>
<name>A0A5D4UBF4_9BACI</name>
<keyword evidence="15" id="KW-0342">GTP-binding</keyword>
<dbReference type="Proteomes" id="UP000324269">
    <property type="component" value="Unassembled WGS sequence"/>
</dbReference>
<comment type="similarity">
    <text evidence="7">Belongs to the CobU/CobP family.</text>
</comment>
<evidence type="ECO:0000256" key="4">
    <source>
        <dbReference type="ARBA" id="ARBA00003889"/>
    </source>
</evidence>
<evidence type="ECO:0000256" key="14">
    <source>
        <dbReference type="ARBA" id="ARBA00022840"/>
    </source>
</evidence>
<dbReference type="InterPro" id="IPR027417">
    <property type="entry name" value="P-loop_NTPase"/>
</dbReference>
<gene>
    <name evidence="18" type="ORF">FZC85_13615</name>
</gene>
<comment type="pathway">
    <text evidence="5">Cofactor biosynthesis; adenosylcobalamin biosynthesis; adenosylcobalamin from cob(II)yrinate a,c-diamide: step 6/7.</text>
</comment>
<reference evidence="18 19" key="1">
    <citation type="submission" date="2019-08" db="EMBL/GenBank/DDBJ databases">
        <title>Bacillus genomes from the desert of Cuatro Cienegas, Coahuila.</title>
        <authorList>
            <person name="Olmedo-Alvarez G."/>
        </authorList>
    </citation>
    <scope>NUCLEOTIDE SEQUENCE [LARGE SCALE GENOMIC DNA]</scope>
    <source>
        <strain evidence="18 19">CH87b_3T</strain>
    </source>
</reference>
<evidence type="ECO:0000256" key="10">
    <source>
        <dbReference type="ARBA" id="ARBA00022573"/>
    </source>
</evidence>
<protein>
    <recommendedName>
        <fullName evidence="16">Adenosylcobinamide kinase</fullName>
        <ecNumber evidence="8">2.7.1.156</ecNumber>
        <ecNumber evidence="9">2.7.7.62</ecNumber>
    </recommendedName>
    <alternativeName>
        <fullName evidence="17">Adenosylcobinamide-phosphate guanylyltransferase</fullName>
    </alternativeName>
</protein>
<accession>A0A5D4UBF4</accession>
<evidence type="ECO:0000256" key="9">
    <source>
        <dbReference type="ARBA" id="ARBA00012523"/>
    </source>
</evidence>
<evidence type="ECO:0000256" key="5">
    <source>
        <dbReference type="ARBA" id="ARBA00004692"/>
    </source>
</evidence>
<dbReference type="GO" id="GO:0043752">
    <property type="term" value="F:adenosylcobinamide kinase activity"/>
    <property type="evidence" value="ECO:0007669"/>
    <property type="project" value="UniProtKB-EC"/>
</dbReference>
<evidence type="ECO:0000256" key="17">
    <source>
        <dbReference type="ARBA" id="ARBA00030571"/>
    </source>
</evidence>
<dbReference type="Gene3D" id="3.40.50.300">
    <property type="entry name" value="P-loop containing nucleotide triphosphate hydrolases"/>
    <property type="match status" value="1"/>
</dbReference>
<dbReference type="PANTHER" id="PTHR34848">
    <property type="match status" value="1"/>
</dbReference>
<dbReference type="Pfam" id="PF02283">
    <property type="entry name" value="CobU"/>
    <property type="match status" value="1"/>
</dbReference>
<evidence type="ECO:0000256" key="2">
    <source>
        <dbReference type="ARBA" id="ARBA00000711"/>
    </source>
</evidence>
<keyword evidence="10" id="KW-0169">Cobalamin biosynthesis</keyword>
<comment type="pathway">
    <text evidence="6">Cofactor biosynthesis; adenosylcobalamin biosynthesis; adenosylcobalamin from cob(II)yrinate a,c-diamide: step 5/7.</text>
</comment>
<comment type="function">
    <text evidence="4">Catalyzes ATP-dependent phosphorylation of adenosylcobinamide and addition of GMP to adenosylcobinamide phosphate.</text>
</comment>
<comment type="catalytic activity">
    <reaction evidence="1">
        <text>adenosylcob(III)inamide + ATP = adenosylcob(III)inamide phosphate + ADP + H(+)</text>
        <dbReference type="Rhea" id="RHEA:15769"/>
        <dbReference type="ChEBI" id="CHEBI:2480"/>
        <dbReference type="ChEBI" id="CHEBI:15378"/>
        <dbReference type="ChEBI" id="CHEBI:30616"/>
        <dbReference type="ChEBI" id="CHEBI:58502"/>
        <dbReference type="ChEBI" id="CHEBI:456216"/>
        <dbReference type="EC" id="2.7.1.156"/>
    </reaction>
</comment>
<evidence type="ECO:0000256" key="12">
    <source>
        <dbReference type="ARBA" id="ARBA00022741"/>
    </source>
</evidence>
<evidence type="ECO:0000256" key="8">
    <source>
        <dbReference type="ARBA" id="ARBA00012016"/>
    </source>
</evidence>
<dbReference type="GO" id="GO:0005524">
    <property type="term" value="F:ATP binding"/>
    <property type="evidence" value="ECO:0007669"/>
    <property type="project" value="UniProtKB-KW"/>
</dbReference>
<dbReference type="SUPFAM" id="SSF52540">
    <property type="entry name" value="P-loop containing nucleoside triphosphate hydrolases"/>
    <property type="match status" value="1"/>
</dbReference>
<dbReference type="GO" id="GO:0009236">
    <property type="term" value="P:cobalamin biosynthetic process"/>
    <property type="evidence" value="ECO:0007669"/>
    <property type="project" value="UniProtKB-UniPathway"/>
</dbReference>
<organism evidence="18 19">
    <name type="scientific">Rossellomorea aquimaris</name>
    <dbReference type="NCBI Taxonomy" id="189382"/>
    <lineage>
        <taxon>Bacteria</taxon>
        <taxon>Bacillati</taxon>
        <taxon>Bacillota</taxon>
        <taxon>Bacilli</taxon>
        <taxon>Bacillales</taxon>
        <taxon>Bacillaceae</taxon>
        <taxon>Rossellomorea</taxon>
    </lineage>
</organism>
<dbReference type="EMBL" id="VTEZ01000004">
    <property type="protein sequence ID" value="TYS84418.1"/>
    <property type="molecule type" value="Genomic_DNA"/>
</dbReference>
<dbReference type="EC" id="2.7.1.156" evidence="8"/>
<evidence type="ECO:0000256" key="15">
    <source>
        <dbReference type="ARBA" id="ARBA00023134"/>
    </source>
</evidence>
<evidence type="ECO:0000256" key="7">
    <source>
        <dbReference type="ARBA" id="ARBA00007490"/>
    </source>
</evidence>
<evidence type="ECO:0000256" key="6">
    <source>
        <dbReference type="ARBA" id="ARBA00005159"/>
    </source>
</evidence>
<dbReference type="UniPathway" id="UPA00148">
    <property type="reaction ID" value="UER00236"/>
</dbReference>
<comment type="caution">
    <text evidence="18">The sequence shown here is derived from an EMBL/GenBank/DDBJ whole genome shotgun (WGS) entry which is preliminary data.</text>
</comment>
<dbReference type="GO" id="GO:0008820">
    <property type="term" value="F:cobinamide phosphate guanylyltransferase activity"/>
    <property type="evidence" value="ECO:0007669"/>
    <property type="project" value="UniProtKB-EC"/>
</dbReference>
<dbReference type="PANTHER" id="PTHR34848:SF1">
    <property type="entry name" value="BIFUNCTIONAL ADENOSYLCOBALAMIN BIOSYNTHESIS PROTEIN COBU"/>
    <property type="match status" value="1"/>
</dbReference>
<keyword evidence="12" id="KW-0547">Nucleotide-binding</keyword>
<comment type="catalytic activity">
    <reaction evidence="3">
        <text>adenosylcob(III)inamide + GTP = adenosylcob(III)inamide phosphate + GDP + H(+)</text>
        <dbReference type="Rhea" id="RHEA:15765"/>
        <dbReference type="ChEBI" id="CHEBI:2480"/>
        <dbReference type="ChEBI" id="CHEBI:15378"/>
        <dbReference type="ChEBI" id="CHEBI:37565"/>
        <dbReference type="ChEBI" id="CHEBI:58189"/>
        <dbReference type="ChEBI" id="CHEBI:58502"/>
        <dbReference type="EC" id="2.7.1.156"/>
    </reaction>
</comment>
<dbReference type="GO" id="GO:0005525">
    <property type="term" value="F:GTP binding"/>
    <property type="evidence" value="ECO:0007669"/>
    <property type="project" value="UniProtKB-KW"/>
</dbReference>
<evidence type="ECO:0000256" key="13">
    <source>
        <dbReference type="ARBA" id="ARBA00022777"/>
    </source>
</evidence>
<keyword evidence="13" id="KW-0418">Kinase</keyword>